<sequence length="134" mass="14548">MTLNITDTRMTSDACLNVAELRGDRWSVTGYPGRTFDRNQAITAMLLVEVLAQRTFPEDRTELLAATWRAELGITEADGPHIPTAASTPADRPDEQRSDRASSLTATWDAASSAKTTTASHDPVTSKSDEVHTS</sequence>
<accession>A0A7X0C993</accession>
<dbReference type="AlphaFoldDB" id="A0A7X0C993"/>
<feature type="compositionally biased region" description="Basic and acidic residues" evidence="1">
    <location>
        <begin position="91"/>
        <end position="100"/>
    </location>
</feature>
<protein>
    <submittedName>
        <fullName evidence="2">Uncharacterized protein</fullName>
    </submittedName>
</protein>
<name>A0A7X0C993_9ACTN</name>
<evidence type="ECO:0000313" key="2">
    <source>
        <dbReference type="EMBL" id="MBB6350905.1"/>
    </source>
</evidence>
<evidence type="ECO:0000256" key="1">
    <source>
        <dbReference type="SAM" id="MobiDB-lite"/>
    </source>
</evidence>
<proteinExistence type="predicted"/>
<keyword evidence="3" id="KW-1185">Reference proteome</keyword>
<gene>
    <name evidence="2" type="ORF">FHU36_007477</name>
</gene>
<reference evidence="2 3" key="1">
    <citation type="submission" date="2020-08" db="EMBL/GenBank/DDBJ databases">
        <title>Sequencing the genomes of 1000 actinobacteria strains.</title>
        <authorList>
            <person name="Klenk H.-P."/>
        </authorList>
    </citation>
    <scope>NUCLEOTIDE SEQUENCE [LARGE SCALE GENOMIC DNA]</scope>
    <source>
        <strain evidence="2 3">DSM 45913</strain>
    </source>
</reference>
<dbReference type="EMBL" id="JACHJB010000003">
    <property type="protein sequence ID" value="MBB6350905.1"/>
    <property type="molecule type" value="Genomic_DNA"/>
</dbReference>
<comment type="caution">
    <text evidence="2">The sequence shown here is derived from an EMBL/GenBank/DDBJ whole genome shotgun (WGS) entry which is preliminary data.</text>
</comment>
<feature type="region of interest" description="Disordered" evidence="1">
    <location>
        <begin position="74"/>
        <end position="134"/>
    </location>
</feature>
<organism evidence="2 3">
    <name type="scientific">Nonomuraea muscovyensis</name>
    <dbReference type="NCBI Taxonomy" id="1124761"/>
    <lineage>
        <taxon>Bacteria</taxon>
        <taxon>Bacillati</taxon>
        <taxon>Actinomycetota</taxon>
        <taxon>Actinomycetes</taxon>
        <taxon>Streptosporangiales</taxon>
        <taxon>Streptosporangiaceae</taxon>
        <taxon>Nonomuraea</taxon>
    </lineage>
</organism>
<dbReference type="RefSeq" id="WP_185088619.1">
    <property type="nucleotide sequence ID" value="NZ_JACHJB010000003.1"/>
</dbReference>
<feature type="compositionally biased region" description="Low complexity" evidence="1">
    <location>
        <begin position="105"/>
        <end position="120"/>
    </location>
</feature>
<dbReference type="Proteomes" id="UP000583800">
    <property type="component" value="Unassembled WGS sequence"/>
</dbReference>
<evidence type="ECO:0000313" key="3">
    <source>
        <dbReference type="Proteomes" id="UP000583800"/>
    </source>
</evidence>